<sequence length="531" mass="56687">MQIAFHGPMHGDLGERLRALIGADAVLTDEPSLAFYSNDVFWQPGVAPLAITLPRSADDVVALARLAQDLDVALIPRGGGLSYGKGYLPPHRNCIVVDTRRMSRVIEIDEKSRFVTVEAGCTWAELHEALLPTGLRTPYWGPMSGIGGTVGGALSQNSAFYGSSRHGTAADSVLGVTAVLADGTCVTTGSGGRRGAKPFTRHGGGPDFTGLFLGDNGAFGIKVAATLRLIERTPHVGYLSAGFATMQAMVDAQVRLAQTGKIAESFGIDRNKALQSAGVNRSADSVKSLLAVIGAGKSLAVGMKDAVTVAAAGTQFLTAHPYTLHLMVEDESARRLDEALAEVRGIVLREGVELPDSVPRVIRAKPFGPVRGMLGLNGERWVPCHATFALGDALYVCDAMARHFEGFDALMAQHGISRSHFLMCIGNEFFFETAFYWRDELTPLHVAMVGADVTAPWADRPAAPDARAAVQAIRDATYLAYAELGGASWQVSRDYPFERVLEPGSWNLMRRVKASLDPDRRVNPGALGDGC</sequence>
<keyword evidence="3" id="KW-0285">Flavoprotein</keyword>
<dbReference type="PROSITE" id="PS51387">
    <property type="entry name" value="FAD_PCMH"/>
    <property type="match status" value="1"/>
</dbReference>
<dbReference type="GO" id="GO:1903457">
    <property type="term" value="P:lactate catabolic process"/>
    <property type="evidence" value="ECO:0007669"/>
    <property type="project" value="TreeGrafter"/>
</dbReference>
<evidence type="ECO:0000256" key="5">
    <source>
        <dbReference type="ARBA" id="ARBA00022946"/>
    </source>
</evidence>
<evidence type="ECO:0000256" key="1">
    <source>
        <dbReference type="ARBA" id="ARBA00001974"/>
    </source>
</evidence>
<dbReference type="PANTHER" id="PTHR11748:SF111">
    <property type="entry name" value="D-LACTATE DEHYDROGENASE, MITOCHONDRIAL-RELATED"/>
    <property type="match status" value="1"/>
</dbReference>
<feature type="domain" description="FAD-binding PCMH-type" evidence="8">
    <location>
        <begin position="43"/>
        <end position="232"/>
    </location>
</feature>
<dbReference type="InterPro" id="IPR036318">
    <property type="entry name" value="FAD-bd_PCMH-like_sf"/>
</dbReference>
<dbReference type="InterPro" id="IPR004113">
    <property type="entry name" value="FAD-bd_oxidored_4_C"/>
</dbReference>
<dbReference type="SUPFAM" id="SSF56176">
    <property type="entry name" value="FAD-binding/transporter-associated domain-like"/>
    <property type="match status" value="1"/>
</dbReference>
<dbReference type="Gene3D" id="3.30.465.10">
    <property type="match status" value="1"/>
</dbReference>
<dbReference type="Pfam" id="PF02913">
    <property type="entry name" value="FAD-oxidase_C"/>
    <property type="match status" value="1"/>
</dbReference>
<keyword evidence="6" id="KW-0560">Oxidoreductase</keyword>
<reference evidence="9 10" key="1">
    <citation type="submission" date="2015-05" db="EMBL/GenBank/DDBJ databases">
        <title>Draft genome of Burkholderia cepacia LK29.</title>
        <authorList>
            <person name="Chan X.Y."/>
        </authorList>
    </citation>
    <scope>NUCLEOTIDE SEQUENCE [LARGE SCALE GENOMIC DNA]</scope>
    <source>
        <strain evidence="9 10">LK29</strain>
    </source>
</reference>
<dbReference type="Proteomes" id="UP000036338">
    <property type="component" value="Unassembled WGS sequence"/>
</dbReference>
<evidence type="ECO:0000256" key="6">
    <source>
        <dbReference type="ARBA" id="ARBA00023002"/>
    </source>
</evidence>
<evidence type="ECO:0000256" key="7">
    <source>
        <dbReference type="ARBA" id="ARBA00038897"/>
    </source>
</evidence>
<dbReference type="InterPro" id="IPR006094">
    <property type="entry name" value="Oxid_FAD_bind_N"/>
</dbReference>
<keyword evidence="5" id="KW-0809">Transit peptide</keyword>
<dbReference type="Pfam" id="PF01565">
    <property type="entry name" value="FAD_binding_4"/>
    <property type="match status" value="1"/>
</dbReference>
<comment type="caution">
    <text evidence="9">The sequence shown here is derived from an EMBL/GenBank/DDBJ whole genome shotgun (WGS) entry which is preliminary data.</text>
</comment>
<evidence type="ECO:0000313" key="10">
    <source>
        <dbReference type="Proteomes" id="UP000036338"/>
    </source>
</evidence>
<dbReference type="GO" id="GO:0008720">
    <property type="term" value="F:D-lactate dehydrogenase (NAD+) activity"/>
    <property type="evidence" value="ECO:0007669"/>
    <property type="project" value="TreeGrafter"/>
</dbReference>
<dbReference type="PANTHER" id="PTHR11748">
    <property type="entry name" value="D-LACTATE DEHYDROGENASE"/>
    <property type="match status" value="1"/>
</dbReference>
<dbReference type="InterPro" id="IPR016169">
    <property type="entry name" value="FAD-bd_PCMH_sub2"/>
</dbReference>
<dbReference type="GO" id="GO:0071949">
    <property type="term" value="F:FAD binding"/>
    <property type="evidence" value="ECO:0007669"/>
    <property type="project" value="InterPro"/>
</dbReference>
<dbReference type="AlphaFoldDB" id="A0A0J5Z277"/>
<evidence type="ECO:0000256" key="3">
    <source>
        <dbReference type="ARBA" id="ARBA00022630"/>
    </source>
</evidence>
<name>A0A0J5Z277_BURCE</name>
<proteinExistence type="inferred from homology"/>
<dbReference type="InterPro" id="IPR016164">
    <property type="entry name" value="FAD-linked_Oxase-like_C"/>
</dbReference>
<evidence type="ECO:0000256" key="2">
    <source>
        <dbReference type="ARBA" id="ARBA00008000"/>
    </source>
</evidence>
<dbReference type="PATRIC" id="fig|292.27.peg.8798"/>
<organism evidence="9 10">
    <name type="scientific">Burkholderia cepacia</name>
    <name type="common">Pseudomonas cepacia</name>
    <dbReference type="NCBI Taxonomy" id="292"/>
    <lineage>
        <taxon>Bacteria</taxon>
        <taxon>Pseudomonadati</taxon>
        <taxon>Pseudomonadota</taxon>
        <taxon>Betaproteobacteria</taxon>
        <taxon>Burkholderiales</taxon>
        <taxon>Burkholderiaceae</taxon>
        <taxon>Burkholderia</taxon>
        <taxon>Burkholderia cepacia complex</taxon>
    </lineage>
</organism>
<dbReference type="InterPro" id="IPR016166">
    <property type="entry name" value="FAD-bd_PCMH"/>
</dbReference>
<dbReference type="RefSeq" id="WP_048251924.1">
    <property type="nucleotide sequence ID" value="NZ_LDWR01000096.1"/>
</dbReference>
<keyword evidence="4" id="KW-0274">FAD</keyword>
<gene>
    <name evidence="9" type="ORF">VL15_37435</name>
</gene>
<evidence type="ECO:0000256" key="4">
    <source>
        <dbReference type="ARBA" id="ARBA00022827"/>
    </source>
</evidence>
<evidence type="ECO:0000259" key="8">
    <source>
        <dbReference type="PROSITE" id="PS51387"/>
    </source>
</evidence>
<comment type="similarity">
    <text evidence="2">Belongs to the FAD-binding oxidoreductase/transferase type 4 family.</text>
</comment>
<dbReference type="SUPFAM" id="SSF55103">
    <property type="entry name" value="FAD-linked oxidases, C-terminal domain"/>
    <property type="match status" value="1"/>
</dbReference>
<dbReference type="EMBL" id="LDWR01000096">
    <property type="protein sequence ID" value="KML43893.1"/>
    <property type="molecule type" value="Genomic_DNA"/>
</dbReference>
<evidence type="ECO:0000313" key="9">
    <source>
        <dbReference type="EMBL" id="KML43893.1"/>
    </source>
</evidence>
<dbReference type="GO" id="GO:0004458">
    <property type="term" value="F:D-lactate dehydrogenase (cytochrome) activity"/>
    <property type="evidence" value="ECO:0007669"/>
    <property type="project" value="UniProtKB-EC"/>
</dbReference>
<comment type="cofactor">
    <cofactor evidence="1">
        <name>FAD</name>
        <dbReference type="ChEBI" id="CHEBI:57692"/>
    </cofactor>
</comment>
<accession>A0A0J5Z277</accession>
<protein>
    <recommendedName>
        <fullName evidence="7">D-lactate dehydrogenase (cytochrome)</fullName>
        <ecNumber evidence="7">1.1.2.4</ecNumber>
    </recommendedName>
</protein>
<dbReference type="EC" id="1.1.2.4" evidence="7"/>